<dbReference type="EMBL" id="RWJN01000009">
    <property type="protein sequence ID" value="TCD71167.1"/>
    <property type="molecule type" value="Genomic_DNA"/>
</dbReference>
<keyword evidence="2" id="KW-1185">Reference proteome</keyword>
<dbReference type="InterPro" id="IPR051783">
    <property type="entry name" value="NAD(P)-dependent_oxidoreduct"/>
</dbReference>
<reference evidence="1 2" key="1">
    <citation type="submission" date="2018-11" db="EMBL/GenBank/DDBJ databases">
        <title>Genome assembly of Steccherinum ochraceum LE-BIN_3174, the white-rot fungus of the Steccherinaceae family (The Residual Polyporoid clade, Polyporales, Basidiomycota).</title>
        <authorList>
            <person name="Fedorova T.V."/>
            <person name="Glazunova O.A."/>
            <person name="Landesman E.O."/>
            <person name="Moiseenko K.V."/>
            <person name="Psurtseva N.V."/>
            <person name="Savinova O.S."/>
            <person name="Shakhova N.V."/>
            <person name="Tyazhelova T.V."/>
            <person name="Vasina D.V."/>
        </authorList>
    </citation>
    <scope>NUCLEOTIDE SEQUENCE [LARGE SCALE GENOMIC DNA]</scope>
    <source>
        <strain evidence="1 2">LE-BIN_3174</strain>
    </source>
</reference>
<accession>A0A4V2MXR6</accession>
<comment type="caution">
    <text evidence="1">The sequence shown here is derived from an EMBL/GenBank/DDBJ whole genome shotgun (WGS) entry which is preliminary data.</text>
</comment>
<proteinExistence type="predicted"/>
<dbReference type="PANTHER" id="PTHR48079">
    <property type="entry name" value="PROTEIN YEEZ"/>
    <property type="match status" value="1"/>
</dbReference>
<protein>
    <recommendedName>
        <fullName evidence="3">NAD(P)-binding domain-containing protein</fullName>
    </recommendedName>
</protein>
<dbReference type="GO" id="GO:0005737">
    <property type="term" value="C:cytoplasm"/>
    <property type="evidence" value="ECO:0007669"/>
    <property type="project" value="TreeGrafter"/>
</dbReference>
<dbReference type="SUPFAM" id="SSF51735">
    <property type="entry name" value="NAD(P)-binding Rossmann-fold domains"/>
    <property type="match status" value="1"/>
</dbReference>
<dbReference type="OrthoDB" id="10262413at2759"/>
<dbReference type="InterPro" id="IPR036291">
    <property type="entry name" value="NAD(P)-bd_dom_sf"/>
</dbReference>
<evidence type="ECO:0000313" key="2">
    <source>
        <dbReference type="Proteomes" id="UP000292702"/>
    </source>
</evidence>
<organism evidence="1 2">
    <name type="scientific">Steccherinum ochraceum</name>
    <dbReference type="NCBI Taxonomy" id="92696"/>
    <lineage>
        <taxon>Eukaryota</taxon>
        <taxon>Fungi</taxon>
        <taxon>Dikarya</taxon>
        <taxon>Basidiomycota</taxon>
        <taxon>Agaricomycotina</taxon>
        <taxon>Agaricomycetes</taxon>
        <taxon>Polyporales</taxon>
        <taxon>Steccherinaceae</taxon>
        <taxon>Steccherinum</taxon>
    </lineage>
</organism>
<evidence type="ECO:0008006" key="3">
    <source>
        <dbReference type="Google" id="ProtNLM"/>
    </source>
</evidence>
<gene>
    <name evidence="1" type="ORF">EIP91_012115</name>
</gene>
<sequence>MTTVKTILFLGTTGYIGGSVLDALLDHPNAGKFDITTYFRSEEKAKKREKHLGLKTISGSFDVVREAAAKVDLVINCASSDDLALTEAVLAGAKKHFASTKVPTLLLHTSGTGVALDKAVGTYSAGPPLDDTDSATINALPSDKWHRNVDIPILKANREGYITSYTVYPGIIFGPATGRFVKIGLQRPTPTGELIIALDVLKRGAPGVIGPMKNTWNFVEIRDTANLYMLIFDAIVTGKKIASGVDGHYVAENGSLEVGPYFRAIGQALYELKAIKSAEETQFTPEELKGELGSIYVQFAHNTRTSSTRSRSLGWQPKVPARAVLDQIKGNMKTLVEGMNA</sequence>
<name>A0A4V2MXR6_9APHY</name>
<evidence type="ECO:0000313" key="1">
    <source>
        <dbReference type="EMBL" id="TCD71167.1"/>
    </source>
</evidence>
<dbReference type="Proteomes" id="UP000292702">
    <property type="component" value="Unassembled WGS sequence"/>
</dbReference>
<dbReference type="Gene3D" id="3.40.50.720">
    <property type="entry name" value="NAD(P)-binding Rossmann-like Domain"/>
    <property type="match status" value="1"/>
</dbReference>
<dbReference type="PANTHER" id="PTHR48079:SF6">
    <property type="entry name" value="NAD(P)-BINDING DOMAIN-CONTAINING PROTEIN-RELATED"/>
    <property type="match status" value="1"/>
</dbReference>
<dbReference type="AlphaFoldDB" id="A0A4V2MXR6"/>
<dbReference type="GO" id="GO:0004029">
    <property type="term" value="F:aldehyde dehydrogenase (NAD+) activity"/>
    <property type="evidence" value="ECO:0007669"/>
    <property type="project" value="TreeGrafter"/>
</dbReference>